<organism evidence="2 3">
    <name type="scientific">Salix udensis</name>
    <dbReference type="NCBI Taxonomy" id="889485"/>
    <lineage>
        <taxon>Eukaryota</taxon>
        <taxon>Viridiplantae</taxon>
        <taxon>Streptophyta</taxon>
        <taxon>Embryophyta</taxon>
        <taxon>Tracheophyta</taxon>
        <taxon>Spermatophyta</taxon>
        <taxon>Magnoliopsida</taxon>
        <taxon>eudicotyledons</taxon>
        <taxon>Gunneridae</taxon>
        <taxon>Pentapetalae</taxon>
        <taxon>rosids</taxon>
        <taxon>fabids</taxon>
        <taxon>Malpighiales</taxon>
        <taxon>Salicaceae</taxon>
        <taxon>Saliceae</taxon>
        <taxon>Salix</taxon>
    </lineage>
</organism>
<dbReference type="AlphaFoldDB" id="A0AAD6JNH9"/>
<evidence type="ECO:0000256" key="1">
    <source>
        <dbReference type="SAM" id="MobiDB-lite"/>
    </source>
</evidence>
<dbReference type="EMBL" id="JAPFFJ010000016">
    <property type="protein sequence ID" value="KAJ6408317.1"/>
    <property type="molecule type" value="Genomic_DNA"/>
</dbReference>
<proteinExistence type="predicted"/>
<accession>A0AAD6JNH9</accession>
<evidence type="ECO:0000313" key="2">
    <source>
        <dbReference type="EMBL" id="KAJ6408317.1"/>
    </source>
</evidence>
<protein>
    <submittedName>
        <fullName evidence="2">Uncharacterized protein</fullName>
    </submittedName>
</protein>
<name>A0AAD6JNH9_9ROSI</name>
<feature type="region of interest" description="Disordered" evidence="1">
    <location>
        <begin position="96"/>
        <end position="117"/>
    </location>
</feature>
<evidence type="ECO:0000313" key="3">
    <source>
        <dbReference type="Proteomes" id="UP001162972"/>
    </source>
</evidence>
<gene>
    <name evidence="2" type="ORF">OIU84_011600</name>
</gene>
<reference evidence="2 3" key="1">
    <citation type="journal article" date="2023" name="Int. J. Mol. Sci.">
        <title>De Novo Assembly and Annotation of 11 Diverse Shrub Willow (Salix) Genomes Reveals Novel Gene Organization in Sex-Linked Regions.</title>
        <authorList>
            <person name="Hyden B."/>
            <person name="Feng K."/>
            <person name="Yates T.B."/>
            <person name="Jawdy S."/>
            <person name="Cereghino C."/>
            <person name="Smart L.B."/>
            <person name="Muchero W."/>
        </authorList>
    </citation>
    <scope>NUCLEOTIDE SEQUENCE [LARGE SCALE GENOMIC DNA]</scope>
    <source>
        <tissue evidence="2">Shoot tip</tissue>
    </source>
</reference>
<dbReference type="Proteomes" id="UP001162972">
    <property type="component" value="Chromosome 6"/>
</dbReference>
<keyword evidence="3" id="KW-1185">Reference proteome</keyword>
<comment type="caution">
    <text evidence="2">The sequence shown here is derived from an EMBL/GenBank/DDBJ whole genome shotgun (WGS) entry which is preliminary data.</text>
</comment>
<sequence>MGTRKYFHEQPTKGSTMEAPQLSKLWREPKLLQTAKLDCFANQLQKLENLQKPPDTWSLGTNLYPTATTITSHNLTVLLKEYRFLPIHYFTNPPPQCGGDRSVREGKRGGKEKRRGTTWKSLVATLSVREGLQAGMDSWGGDVTPKGKTDRQLTVVGVIKD</sequence>